<evidence type="ECO:0000256" key="4">
    <source>
        <dbReference type="ARBA" id="ARBA00022989"/>
    </source>
</evidence>
<feature type="disulfide bond" evidence="6">
    <location>
        <begin position="182"/>
        <end position="198"/>
    </location>
</feature>
<feature type="transmembrane region" description="Helical" evidence="7">
    <location>
        <begin position="231"/>
        <end position="255"/>
    </location>
</feature>
<evidence type="ECO:0000256" key="2">
    <source>
        <dbReference type="ARBA" id="ARBA00006840"/>
    </source>
</evidence>
<keyword evidence="4 7" id="KW-1133">Transmembrane helix</keyword>
<evidence type="ECO:0000313" key="9">
    <source>
        <dbReference type="Proteomes" id="UP000694383"/>
    </source>
</evidence>
<evidence type="ECO:0000256" key="5">
    <source>
        <dbReference type="ARBA" id="ARBA00023136"/>
    </source>
</evidence>
<dbReference type="PANTHER" id="PTHR19282">
    <property type="entry name" value="TETRASPANIN"/>
    <property type="match status" value="1"/>
</dbReference>
<organism evidence="8 9">
    <name type="scientific">Oryzias sinensis</name>
    <name type="common">Chinese medaka</name>
    <dbReference type="NCBI Taxonomy" id="183150"/>
    <lineage>
        <taxon>Eukaryota</taxon>
        <taxon>Metazoa</taxon>
        <taxon>Chordata</taxon>
        <taxon>Craniata</taxon>
        <taxon>Vertebrata</taxon>
        <taxon>Euteleostomi</taxon>
        <taxon>Actinopterygii</taxon>
        <taxon>Neopterygii</taxon>
        <taxon>Teleostei</taxon>
        <taxon>Neoteleostei</taxon>
        <taxon>Acanthomorphata</taxon>
        <taxon>Ovalentaria</taxon>
        <taxon>Atherinomorphae</taxon>
        <taxon>Beloniformes</taxon>
        <taxon>Adrianichthyidae</taxon>
        <taxon>Oryziinae</taxon>
        <taxon>Oryzias</taxon>
    </lineage>
</organism>
<dbReference type="Pfam" id="PF00335">
    <property type="entry name" value="Tetraspanin"/>
    <property type="match status" value="1"/>
</dbReference>
<dbReference type="Gene3D" id="1.10.1450.10">
    <property type="entry name" value="Tetraspanin"/>
    <property type="match status" value="1"/>
</dbReference>
<dbReference type="GeneTree" id="ENSGT00940000158153"/>
<keyword evidence="3 7" id="KW-0812">Transmembrane</keyword>
<feature type="transmembrane region" description="Helical" evidence="7">
    <location>
        <begin position="22"/>
        <end position="44"/>
    </location>
</feature>
<feature type="transmembrane region" description="Helical" evidence="7">
    <location>
        <begin position="119"/>
        <end position="142"/>
    </location>
</feature>
<keyword evidence="5 7" id="KW-0472">Membrane</keyword>
<evidence type="ECO:0000256" key="1">
    <source>
        <dbReference type="ARBA" id="ARBA00004141"/>
    </source>
</evidence>
<accession>A0A8C8DYT3</accession>
<dbReference type="PIRSF" id="PIRSF002419">
    <property type="entry name" value="Tetraspanin"/>
    <property type="match status" value="1"/>
</dbReference>
<comment type="caution">
    <text evidence="7">Lacks conserved residue(s) required for the propagation of feature annotation.</text>
</comment>
<dbReference type="InterPro" id="IPR018503">
    <property type="entry name" value="Tetraspanin_CS"/>
</dbReference>
<name>A0A8C8DYT3_9TELE</name>
<dbReference type="AlphaFoldDB" id="A0A8C8DYT3"/>
<dbReference type="PRINTS" id="PR00259">
    <property type="entry name" value="TMFOUR"/>
</dbReference>
<reference evidence="8" key="2">
    <citation type="submission" date="2025-09" db="UniProtKB">
        <authorList>
            <consortium name="Ensembl"/>
        </authorList>
    </citation>
    <scope>IDENTIFICATION</scope>
</reference>
<keyword evidence="9" id="KW-1185">Reference proteome</keyword>
<protein>
    <recommendedName>
        <fullName evidence="7">Tetraspanin</fullName>
    </recommendedName>
</protein>
<evidence type="ECO:0000256" key="7">
    <source>
        <dbReference type="RuleBase" id="RU361218"/>
    </source>
</evidence>
<sequence length="265" mass="28889">MRAPPMGEGPPLAPPPWKQVRLIYELLLLLLPSVRAASVNIMAVNKCVKTLLILFNVLFWLCGCVILGVGIYLKVTKDGNQLTNSALPGVDLMIAIGVIVFVLAFLGCVGAYKESRCMLMMFFIFLLVIFILLVAAGILGAVGEKTVNDWVRKELQKLTPLSNQPDSVKKDLEALQAELKCCGIIQGPADWSPPPSSCFCNGTDTTTCKSGIYQTPCADQIINLMKQNMKVVLGISFAIAIIMILGMIFSMMIYCQIGRKEGPTQ</sequence>
<reference evidence="8" key="1">
    <citation type="submission" date="2025-08" db="UniProtKB">
        <authorList>
            <consortium name="Ensembl"/>
        </authorList>
    </citation>
    <scope>IDENTIFICATION</scope>
</reference>
<dbReference type="Proteomes" id="UP000694383">
    <property type="component" value="Unplaced"/>
</dbReference>
<proteinExistence type="inferred from homology"/>
<comment type="subcellular location">
    <subcellularLocation>
        <location evidence="1 7">Membrane</location>
        <topology evidence="1 7">Multi-pass membrane protein</topology>
    </subcellularLocation>
</comment>
<dbReference type="GO" id="GO:0005886">
    <property type="term" value="C:plasma membrane"/>
    <property type="evidence" value="ECO:0007669"/>
    <property type="project" value="TreeGrafter"/>
</dbReference>
<comment type="similarity">
    <text evidence="2 7">Belongs to the tetraspanin (TM4SF) family.</text>
</comment>
<dbReference type="PANTHER" id="PTHR19282:SF380">
    <property type="entry name" value="TETRASPANIN-8"/>
    <property type="match status" value="1"/>
</dbReference>
<dbReference type="SUPFAM" id="SSF48652">
    <property type="entry name" value="Tetraspanin"/>
    <property type="match status" value="1"/>
</dbReference>
<dbReference type="InterPro" id="IPR008952">
    <property type="entry name" value="Tetraspanin_EC2_sf"/>
</dbReference>
<evidence type="ECO:0000313" key="8">
    <source>
        <dbReference type="Ensembl" id="ENSOSIP00000040387.1"/>
    </source>
</evidence>
<evidence type="ECO:0000256" key="6">
    <source>
        <dbReference type="PIRSR" id="PIRSR002419-1"/>
    </source>
</evidence>
<feature type="transmembrane region" description="Helical" evidence="7">
    <location>
        <begin position="51"/>
        <end position="72"/>
    </location>
</feature>
<evidence type="ECO:0000256" key="3">
    <source>
        <dbReference type="ARBA" id="ARBA00022692"/>
    </source>
</evidence>
<dbReference type="InterPro" id="IPR018499">
    <property type="entry name" value="Tetraspanin/Peripherin"/>
</dbReference>
<keyword evidence="6" id="KW-1015">Disulfide bond</keyword>
<dbReference type="Ensembl" id="ENSOSIT00000042546.1">
    <property type="protein sequence ID" value="ENSOSIP00000040387.1"/>
    <property type="gene ID" value="ENSOSIG00000019721.1"/>
</dbReference>
<feature type="transmembrane region" description="Helical" evidence="7">
    <location>
        <begin position="92"/>
        <end position="112"/>
    </location>
</feature>
<dbReference type="PROSITE" id="PS00421">
    <property type="entry name" value="TM4_1"/>
    <property type="match status" value="1"/>
</dbReference>
<dbReference type="InterPro" id="IPR000301">
    <property type="entry name" value="Tetraspanin_animals"/>
</dbReference>